<feature type="compositionally biased region" description="Polar residues" evidence="5">
    <location>
        <begin position="266"/>
        <end position="282"/>
    </location>
</feature>
<proteinExistence type="predicted"/>
<dbReference type="Proteomes" id="UP000746612">
    <property type="component" value="Unassembled WGS sequence"/>
</dbReference>
<gene>
    <name evidence="6" type="ORF">MDCFG202_LOCUS232357</name>
</gene>
<dbReference type="InterPro" id="IPR045119">
    <property type="entry name" value="SUN1-5"/>
</dbReference>
<dbReference type="GO" id="GO:0034993">
    <property type="term" value="C:meiotic nuclear membrane microtubule tethering complex"/>
    <property type="evidence" value="ECO:0007669"/>
    <property type="project" value="TreeGrafter"/>
</dbReference>
<keyword evidence="3" id="KW-1133">Transmembrane helix</keyword>
<name>A0A2H3H3G2_GIBZA</name>
<evidence type="ECO:0000256" key="3">
    <source>
        <dbReference type="ARBA" id="ARBA00022989"/>
    </source>
</evidence>
<feature type="region of interest" description="Disordered" evidence="5">
    <location>
        <begin position="1"/>
        <end position="58"/>
    </location>
</feature>
<evidence type="ECO:0000256" key="5">
    <source>
        <dbReference type="SAM" id="MobiDB-lite"/>
    </source>
</evidence>
<dbReference type="EMBL" id="CAJPIJ010000129">
    <property type="protein sequence ID" value="CAG1983362.1"/>
    <property type="molecule type" value="Genomic_DNA"/>
</dbReference>
<feature type="compositionally biased region" description="Basic residues" evidence="5">
    <location>
        <begin position="1"/>
        <end position="10"/>
    </location>
</feature>
<organism evidence="6 7">
    <name type="scientific">Gibberella zeae</name>
    <name type="common">Wheat head blight fungus</name>
    <name type="synonym">Fusarium graminearum</name>
    <dbReference type="NCBI Taxonomy" id="5518"/>
    <lineage>
        <taxon>Eukaryota</taxon>
        <taxon>Fungi</taxon>
        <taxon>Dikarya</taxon>
        <taxon>Ascomycota</taxon>
        <taxon>Pezizomycotina</taxon>
        <taxon>Sordariomycetes</taxon>
        <taxon>Hypocreomycetidae</taxon>
        <taxon>Hypocreales</taxon>
        <taxon>Nectriaceae</taxon>
        <taxon>Fusarium</taxon>
    </lineage>
</organism>
<evidence type="ECO:0000313" key="7">
    <source>
        <dbReference type="Proteomes" id="UP000746612"/>
    </source>
</evidence>
<evidence type="ECO:0000256" key="2">
    <source>
        <dbReference type="ARBA" id="ARBA00022692"/>
    </source>
</evidence>
<dbReference type="InterPro" id="IPR012919">
    <property type="entry name" value="SUN_dom"/>
</dbReference>
<feature type="compositionally biased region" description="Basic and acidic residues" evidence="5">
    <location>
        <begin position="152"/>
        <end position="166"/>
    </location>
</feature>
<feature type="compositionally biased region" description="Basic and acidic residues" evidence="5">
    <location>
        <begin position="177"/>
        <end position="187"/>
    </location>
</feature>
<dbReference type="PROSITE" id="PS51469">
    <property type="entry name" value="SUN"/>
    <property type="match status" value="1"/>
</dbReference>
<evidence type="ECO:0000313" key="6">
    <source>
        <dbReference type="EMBL" id="CAG1983362.1"/>
    </source>
</evidence>
<accession>A0A2H3H3G2</accession>
<protein>
    <submittedName>
        <fullName evidence="6">Uncharacterized protein</fullName>
    </submittedName>
</protein>
<comment type="caution">
    <text evidence="6">The sequence shown here is derived from an EMBL/GenBank/DDBJ whole genome shotgun (WGS) entry which is preliminary data.</text>
</comment>
<dbReference type="AlphaFoldDB" id="A0A2H3H3G2"/>
<evidence type="ECO:0000256" key="1">
    <source>
        <dbReference type="ARBA" id="ARBA00004370"/>
    </source>
</evidence>
<reference evidence="6" key="1">
    <citation type="submission" date="2021-03" db="EMBL/GenBank/DDBJ databases">
        <authorList>
            <person name="Alouane T."/>
            <person name="Langin T."/>
            <person name="Bonhomme L."/>
        </authorList>
    </citation>
    <scope>NUCLEOTIDE SEQUENCE</scope>
    <source>
        <strain evidence="6">MDC_Fg202</strain>
    </source>
</reference>
<feature type="compositionally biased region" description="Basic and acidic residues" evidence="5">
    <location>
        <begin position="76"/>
        <end position="85"/>
    </location>
</feature>
<dbReference type="Gene3D" id="2.60.120.260">
    <property type="entry name" value="Galactose-binding domain-like"/>
    <property type="match status" value="1"/>
</dbReference>
<dbReference type="PANTHER" id="PTHR12911:SF8">
    <property type="entry name" value="KLAROID PROTEIN-RELATED"/>
    <property type="match status" value="1"/>
</dbReference>
<feature type="compositionally biased region" description="Basic and acidic residues" evidence="5">
    <location>
        <begin position="96"/>
        <end position="107"/>
    </location>
</feature>
<feature type="region of interest" description="Disordered" evidence="5">
    <location>
        <begin position="74"/>
        <end position="358"/>
    </location>
</feature>
<evidence type="ECO:0000256" key="4">
    <source>
        <dbReference type="ARBA" id="ARBA00023136"/>
    </source>
</evidence>
<dbReference type="PANTHER" id="PTHR12911">
    <property type="entry name" value="SAD1/UNC-84-LIKE PROTEIN-RELATED"/>
    <property type="match status" value="1"/>
</dbReference>
<dbReference type="OrthoDB" id="342281at2759"/>
<comment type="subcellular location">
    <subcellularLocation>
        <location evidence="1">Membrane</location>
    </subcellularLocation>
</comment>
<sequence>MPPRPARHTARYASREPEETGGTQTSLVKPQLPNLRGTPSSRRQYTYGAAVEPPPRIGAGLQRMDLQSAVGKALAKHPDEDKEFVRPAIPKQTAAKADRGTTKKDNAARQAATTVTGHLAVDRDDDSSRSFGLESEYYDNATIGTAPPKPLAPEKRQAARKPRFEPQEEESSDDDSLPSRHENEPRSSARVIQNFDEIDAARHTSAQSRSRSHGASARPVDNPETQKDAADAAKQSSKQSSRSRSQRASSKQTEDLETQPDAAETARQTNKQSSRSRTQQNILARLNENGGTQQSSKSTTWATQKPLEAEAQAEAGARSTHNDRSSNGRKSLFRKATGSGTDALNRARQIPSDPQQRDWEIQREISAAEAENNRIRTMVERMAADPWYFEWMRFRGWLRFIFWPPYWFGRGGGDPFDFTFNDDIDESEESPTEWGRLFNPMTYLLVLKRWFDGIMDRVFRFIDRLSGIQIGQVQRSFAERIAWAVALIGFAFFLLMGSGALHHIPEIPDIDYLKPSVSWPSTDGFSFGNIIPSVPTVSWPSWPSWSRDSDDLPFYDPFAMDDVVIPDDHKRALDALKNQAEIHKKALKRLETILPRIVHMDLVKGRPSIKPEFWHALQDHLRESGSFLNLDNKRGNYEISSEQQWKAIVARLGKDPTFKGKLDGIVGNAIQDRLPNFWDTWFRNNNAVLEPLVEKAMAKKQTAGSGAAFDQKLSKIVSDQLRKQNQTAVSRDDFLAHLRDDLTKHESQVQAEFSRLKSDMDNHIKESIRTAKMMAPQTMSNTEMKQLIRKIVHQTLTDVSLTAVAKSKIHAHWHSDLKYQVNFFGIGAGATMETHYTAPDWNPYTARTTEKDALALGLTGIHPRPRIEVLLPWQEEGDRWCGSHAVDSDGRPHGVGVSIHLGHLVIPENIAVEHIHPNATLDPDARPRHIEVFAKFEFKEEQELVRDYSSNKFPENINGWNFNPSPLPDSFVKITQFEYQGDELNEGVHVHHINDEFANLGIPTDHVIIRAMSNYGAPDHTCFYRVRLFGRPVDELS</sequence>
<feature type="compositionally biased region" description="Polar residues" evidence="5">
    <location>
        <begin position="289"/>
        <end position="303"/>
    </location>
</feature>
<keyword evidence="2" id="KW-0812">Transmembrane</keyword>
<dbReference type="GO" id="GO:0043495">
    <property type="term" value="F:protein-membrane adaptor activity"/>
    <property type="evidence" value="ECO:0007669"/>
    <property type="project" value="TreeGrafter"/>
</dbReference>
<dbReference type="Pfam" id="PF07738">
    <property type="entry name" value="Sad1_UNC"/>
    <property type="match status" value="1"/>
</dbReference>
<keyword evidence="4" id="KW-0472">Membrane</keyword>
<feature type="compositionally biased region" description="Low complexity" evidence="5">
    <location>
        <begin position="232"/>
        <end position="251"/>
    </location>
</feature>
<feature type="compositionally biased region" description="Acidic residues" evidence="5">
    <location>
        <begin position="167"/>
        <end position="176"/>
    </location>
</feature>